<reference evidence="7 8" key="1">
    <citation type="submission" date="2023-05" db="EMBL/GenBank/DDBJ databases">
        <title>B98-5 Cell Line De Novo Hybrid Assembly: An Optical Mapping Approach.</title>
        <authorList>
            <person name="Kananen K."/>
            <person name="Auerbach J.A."/>
            <person name="Kautto E."/>
            <person name="Blachly J.S."/>
        </authorList>
    </citation>
    <scope>NUCLEOTIDE SEQUENCE [LARGE SCALE GENOMIC DNA]</scope>
    <source>
        <strain evidence="7">B95-8</strain>
        <tissue evidence="7">Cell line</tissue>
    </source>
</reference>
<comment type="similarity">
    <text evidence="1">Belongs to the EGF-CFC (Cripto-1/FRL1/Cryptic) family.</text>
</comment>
<feature type="compositionally biased region" description="Basic and acidic residues" evidence="5">
    <location>
        <begin position="181"/>
        <end position="198"/>
    </location>
</feature>
<proteinExistence type="inferred from homology"/>
<evidence type="ECO:0000313" key="7">
    <source>
        <dbReference type="EMBL" id="KAK2100506.1"/>
    </source>
</evidence>
<dbReference type="InterPro" id="IPR019011">
    <property type="entry name" value="Cryptic/Cripto_CFC-dom"/>
</dbReference>
<organism evidence="7 8">
    <name type="scientific">Saguinus oedipus</name>
    <name type="common">Cotton-top tamarin</name>
    <name type="synonym">Oedipomidas oedipus</name>
    <dbReference type="NCBI Taxonomy" id="9490"/>
    <lineage>
        <taxon>Eukaryota</taxon>
        <taxon>Metazoa</taxon>
        <taxon>Chordata</taxon>
        <taxon>Craniata</taxon>
        <taxon>Vertebrata</taxon>
        <taxon>Euteleostomi</taxon>
        <taxon>Mammalia</taxon>
        <taxon>Eutheria</taxon>
        <taxon>Euarchontoglires</taxon>
        <taxon>Primates</taxon>
        <taxon>Haplorrhini</taxon>
        <taxon>Platyrrhini</taxon>
        <taxon>Cebidae</taxon>
        <taxon>Callitrichinae</taxon>
        <taxon>Saguinus</taxon>
    </lineage>
</organism>
<comment type="caution">
    <text evidence="7">The sequence shown here is derived from an EMBL/GenBank/DDBJ whole genome shotgun (WGS) entry which is preliminary data.</text>
</comment>
<feature type="domain" description="EGF-like" evidence="6">
    <location>
        <begin position="109"/>
        <end position="120"/>
    </location>
</feature>
<gene>
    <name evidence="7" type="ORF">P7K49_021854</name>
</gene>
<dbReference type="PROSITE" id="PS00022">
    <property type="entry name" value="EGF_1"/>
    <property type="match status" value="1"/>
</dbReference>
<evidence type="ECO:0000256" key="4">
    <source>
        <dbReference type="ARBA" id="ARBA00023180"/>
    </source>
</evidence>
<dbReference type="EMBL" id="JASSZA010000010">
    <property type="protein sequence ID" value="KAK2100506.1"/>
    <property type="molecule type" value="Genomic_DNA"/>
</dbReference>
<keyword evidence="8" id="KW-1185">Reference proteome</keyword>
<keyword evidence="4" id="KW-0325">Glycoprotein</keyword>
<name>A0ABQ9UUK6_SAGOE</name>
<evidence type="ECO:0000256" key="2">
    <source>
        <dbReference type="ARBA" id="ARBA00022536"/>
    </source>
</evidence>
<evidence type="ECO:0000259" key="6">
    <source>
        <dbReference type="PROSITE" id="PS00022"/>
    </source>
</evidence>
<dbReference type="SUPFAM" id="SSF57196">
    <property type="entry name" value="EGF/Laminin"/>
    <property type="match status" value="1"/>
</dbReference>
<dbReference type="Pfam" id="PF09443">
    <property type="entry name" value="CFC"/>
    <property type="match status" value="1"/>
</dbReference>
<evidence type="ECO:0000256" key="3">
    <source>
        <dbReference type="ARBA" id="ARBA00023157"/>
    </source>
</evidence>
<accession>A0ABQ9UUK6</accession>
<feature type="region of interest" description="Disordered" evidence="5">
    <location>
        <begin position="175"/>
        <end position="198"/>
    </location>
</feature>
<sequence>MIQYLSRRDSIRQRSMRYQQNRLRSSTSSSSSDNQGPSVEGTDLEFEDFDQADTCSEICSPVDITVFPAPGSIQGSTLNLVPPVGILHSKELNRTCCLYGGTCMLGSFCACLPSFYGWNCEHDVCKKNYGSVPHDTWLPKKCSLCKCWHGQFRCFSQTFLPGCDGLVMDEHLMASRTPELPPERERETREKQTANSHTERKAALALSERIQKDAIQERKSIIIHQLYTVKRTAAFSAFCCKSIIYKDPSQSPLSLRSNDNLTVWSGLRQQSLKAGEPLDLAVENRQLCNVVLDNGDRSRHRAPRNARMSAPSLGRFVPRRFLLPEYLPYAGIFHERGQPGLATHSSVNRVLAVHISPLLWYCQHMEFPGTVESSEEGEEGDTLGAGSEIPTEQKMG</sequence>
<evidence type="ECO:0000256" key="1">
    <source>
        <dbReference type="ARBA" id="ARBA00007384"/>
    </source>
</evidence>
<keyword evidence="3" id="KW-1015">Disulfide bond</keyword>
<dbReference type="Proteomes" id="UP001266305">
    <property type="component" value="Unassembled WGS sequence"/>
</dbReference>
<feature type="region of interest" description="Disordered" evidence="5">
    <location>
        <begin position="17"/>
        <end position="42"/>
    </location>
</feature>
<protein>
    <recommendedName>
        <fullName evidence="6">EGF-like domain-containing protein</fullName>
    </recommendedName>
</protein>
<evidence type="ECO:0000313" key="8">
    <source>
        <dbReference type="Proteomes" id="UP001266305"/>
    </source>
</evidence>
<keyword evidence="2" id="KW-0245">EGF-like domain</keyword>
<dbReference type="InterPro" id="IPR000742">
    <property type="entry name" value="EGF"/>
</dbReference>
<feature type="region of interest" description="Disordered" evidence="5">
    <location>
        <begin position="371"/>
        <end position="396"/>
    </location>
</feature>
<evidence type="ECO:0000256" key="5">
    <source>
        <dbReference type="SAM" id="MobiDB-lite"/>
    </source>
</evidence>